<dbReference type="InterPro" id="IPR004358">
    <property type="entry name" value="Sig_transdc_His_kin-like_C"/>
</dbReference>
<dbReference type="InterPro" id="IPR013783">
    <property type="entry name" value="Ig-like_fold"/>
</dbReference>
<evidence type="ECO:0000256" key="1">
    <source>
        <dbReference type="ARBA" id="ARBA00000085"/>
    </source>
</evidence>
<sequence length="1339" mass="150310">MKNSIIVLFICWLTCHAGYAQYDPSGYLGIGQGLSNNSVTCIHRDQLGFMWFGTYDGLNRFDGYAFKTFRNRLHDTASLINNRIVVIAEDSLGYIWVGTKHGINRYDQRSGSFFPVYFQPCNKGPVQQVTGEIYSIGTDAAGTVFIGTTDQGLLVKPPGRDIALQVPFHPGEDFRPYAVAALQFDRRGRCWLVVQGAGLCRYDAGAGRVQLVNDRLRTANCMAVDAAGFLWVGADNGVFRYNARTDAYESYNSLAGMEGSKVISLCVDHAQQLWIATDGEGIHVLPLQEGAARHLKAGQGKQALTSNAVYAVHEDGELRKWIGTLRGGINIIDAQRTRFSTVSHDPLTANSLVNDFTFSFCEDNSGNIWIGTDGGGISIWDRRRDRYTHYEQHSGQPGALSNNNVTSIVKDAQGAVWVATYGGGINRYDGATRTFRHYACTYNGYTDRFAWKLFLDADNDLWAGACMGGRLYRYHKKEDRFEAYDPGLRDVITIAAGRPGTLWLGTFSKLIQLDKKTGHYRSYPVGYPVRAVYEDAVGRCWVGTEGGGLLQLDRNTGAFITYSEQEGLPNNAVLNILEDAGGNLWLSTYNGLARFNPSTGQCKNYYESDGLQSNQFNYNASLQLASGEMLFGGIKGFNIFHPDSIAEGRAFPRLLITGLRILNAPVALPPAGEGLTLPYDKAMLSLDYVALEYSSPGKIAYAYYLEGWDNDWNHVDRLRTANYSRLKEGSYLLRVKSTNADGIWSPQECALRITVLPPWYRTWWAYSIYCALLVLALYGYRHYQRRQARLQYEIELSRLQAEKDRELHEKKLAFFTDISHEFRTPLTLIINPVKELLYSDGKNSHPKDLAIVYRNARRLLSLVDQLLLFRRADREDGMLKPVQLDITALCREVFLCFQHQAEQKKIRFDFACGPEPLMICADREKAEIVFFNLLSNAFKYTPEGGAICFFVGETAASAEISIRDSGCGIPAAVGDRLFERFYQVQEKETPLKNGFGIGLYLVKKFVDAHRGEVSYESSPGAGTLFTVRLPKGAAHLQGYTILEEAAPQPTLLEELVADEDADLPEMPGATAEETWDMLMSPRPSMLIVDDNSQLRQYMKGIFRSSFIIYEAEDGATGYQLAMTHLPDIIISDVLMEGLSGIELCRQLRANPSLSHIPVVLLTASASSEIKLKGLEGGADDYITKPFEKDLFVARITNIIKSRNTLQQYFYNEITLHSGKQKISAEYKEFLDRCIAITEQHLDDPGFNIKMLAQEIGISHSILYKKVKSISGHSVSEFIRFIRLRKAAELLINTPCNVNEAAFRVGFSDVKYFREQFCKLFEMNPSAYIKRYRKKFTSYE</sequence>
<protein>
    <recommendedName>
        <fullName evidence="2">histidine kinase</fullName>
        <ecNumber evidence="2">2.7.13.3</ecNumber>
    </recommendedName>
</protein>
<dbReference type="Pfam" id="PF00072">
    <property type="entry name" value="Response_reg"/>
    <property type="match status" value="1"/>
</dbReference>
<keyword evidence="3 11" id="KW-0597">Phosphoprotein</keyword>
<dbReference type="SUPFAM" id="SSF46689">
    <property type="entry name" value="Homeodomain-like"/>
    <property type="match status" value="1"/>
</dbReference>
<comment type="caution">
    <text evidence="15">The sequence shown here is derived from an EMBL/GenBank/DDBJ whole genome shotgun (WGS) entry which is preliminary data.</text>
</comment>
<dbReference type="SMART" id="SM00448">
    <property type="entry name" value="REC"/>
    <property type="match status" value="1"/>
</dbReference>
<dbReference type="InterPro" id="IPR011006">
    <property type="entry name" value="CheY-like_superfamily"/>
</dbReference>
<keyword evidence="10" id="KW-0804">Transcription</keyword>
<dbReference type="GO" id="GO:0005524">
    <property type="term" value="F:ATP binding"/>
    <property type="evidence" value="ECO:0007669"/>
    <property type="project" value="UniProtKB-KW"/>
</dbReference>
<evidence type="ECO:0000259" key="14">
    <source>
        <dbReference type="PROSITE" id="PS50110"/>
    </source>
</evidence>
<evidence type="ECO:0000259" key="12">
    <source>
        <dbReference type="PROSITE" id="PS01124"/>
    </source>
</evidence>
<dbReference type="GO" id="GO:0003700">
    <property type="term" value="F:DNA-binding transcription factor activity"/>
    <property type="evidence" value="ECO:0007669"/>
    <property type="project" value="InterPro"/>
</dbReference>
<keyword evidence="16" id="KW-1185">Reference proteome</keyword>
<dbReference type="InterPro" id="IPR036097">
    <property type="entry name" value="HisK_dim/P_sf"/>
</dbReference>
<dbReference type="CDD" id="cd00082">
    <property type="entry name" value="HisKA"/>
    <property type="match status" value="1"/>
</dbReference>
<evidence type="ECO:0000256" key="5">
    <source>
        <dbReference type="ARBA" id="ARBA00022741"/>
    </source>
</evidence>
<dbReference type="PROSITE" id="PS01124">
    <property type="entry name" value="HTH_ARAC_FAMILY_2"/>
    <property type="match status" value="1"/>
</dbReference>
<dbReference type="InterPro" id="IPR005467">
    <property type="entry name" value="His_kinase_dom"/>
</dbReference>
<dbReference type="Gene3D" id="3.40.50.2300">
    <property type="match status" value="1"/>
</dbReference>
<organism evidence="15 16">
    <name type="scientific">Chitinophaga japonensis</name>
    <name type="common">Flexibacter japonensis</name>
    <dbReference type="NCBI Taxonomy" id="104662"/>
    <lineage>
        <taxon>Bacteria</taxon>
        <taxon>Pseudomonadati</taxon>
        <taxon>Bacteroidota</taxon>
        <taxon>Chitinophagia</taxon>
        <taxon>Chitinophagales</taxon>
        <taxon>Chitinophagaceae</taxon>
        <taxon>Chitinophaga</taxon>
    </lineage>
</organism>
<dbReference type="InterPro" id="IPR001789">
    <property type="entry name" value="Sig_transdc_resp-reg_receiver"/>
</dbReference>
<dbReference type="Pfam" id="PF07495">
    <property type="entry name" value="Y_Y_Y"/>
    <property type="match status" value="1"/>
</dbReference>
<dbReference type="Gene3D" id="1.10.287.130">
    <property type="match status" value="1"/>
</dbReference>
<reference evidence="15 16" key="1">
    <citation type="journal article" date="2013" name="Stand. Genomic Sci.">
        <title>Genomic Encyclopedia of Type Strains, Phase I: The one thousand microbial genomes (KMG-I) project.</title>
        <authorList>
            <person name="Kyrpides N.C."/>
            <person name="Woyke T."/>
            <person name="Eisen J.A."/>
            <person name="Garrity G."/>
            <person name="Lilburn T.G."/>
            <person name="Beck B.J."/>
            <person name="Whitman W.B."/>
            <person name="Hugenholtz P."/>
            <person name="Klenk H.P."/>
        </authorList>
    </citation>
    <scope>NUCLEOTIDE SEQUENCE [LARGE SCALE GENOMIC DNA]</scope>
    <source>
        <strain evidence="15 16">DSM 13484</strain>
    </source>
</reference>
<dbReference type="PANTHER" id="PTHR43547:SF2">
    <property type="entry name" value="HYBRID SIGNAL TRANSDUCTION HISTIDINE KINASE C"/>
    <property type="match status" value="1"/>
</dbReference>
<proteinExistence type="predicted"/>
<dbReference type="CDD" id="cd00075">
    <property type="entry name" value="HATPase"/>
    <property type="match status" value="1"/>
</dbReference>
<comment type="catalytic activity">
    <reaction evidence="1">
        <text>ATP + protein L-histidine = ADP + protein N-phospho-L-histidine.</text>
        <dbReference type="EC" id="2.7.13.3"/>
    </reaction>
</comment>
<dbReference type="Gene3D" id="2.60.40.10">
    <property type="entry name" value="Immunoglobulins"/>
    <property type="match status" value="1"/>
</dbReference>
<keyword evidence="5" id="KW-0547">Nucleotide-binding</keyword>
<dbReference type="InterPro" id="IPR015943">
    <property type="entry name" value="WD40/YVTN_repeat-like_dom_sf"/>
</dbReference>
<dbReference type="Gene3D" id="1.10.10.60">
    <property type="entry name" value="Homeodomain-like"/>
    <property type="match status" value="1"/>
</dbReference>
<dbReference type="SUPFAM" id="SSF55874">
    <property type="entry name" value="ATPase domain of HSP90 chaperone/DNA topoisomerase II/histidine kinase"/>
    <property type="match status" value="1"/>
</dbReference>
<dbReference type="PROSITE" id="PS50109">
    <property type="entry name" value="HIS_KIN"/>
    <property type="match status" value="1"/>
</dbReference>
<dbReference type="Proteomes" id="UP000316778">
    <property type="component" value="Unassembled WGS sequence"/>
</dbReference>
<evidence type="ECO:0000313" key="15">
    <source>
        <dbReference type="EMBL" id="TWI83990.1"/>
    </source>
</evidence>
<dbReference type="InterPro" id="IPR009057">
    <property type="entry name" value="Homeodomain-like_sf"/>
</dbReference>
<evidence type="ECO:0000256" key="11">
    <source>
        <dbReference type="PROSITE-ProRule" id="PRU00169"/>
    </source>
</evidence>
<dbReference type="OrthoDB" id="9809670at2"/>
<dbReference type="Gene3D" id="3.30.565.10">
    <property type="entry name" value="Histidine kinase-like ATPase, C-terminal domain"/>
    <property type="match status" value="1"/>
</dbReference>
<keyword evidence="6 15" id="KW-0418">Kinase</keyword>
<dbReference type="InterPro" id="IPR011110">
    <property type="entry name" value="Reg_prop"/>
</dbReference>
<feature type="domain" description="Response regulatory" evidence="14">
    <location>
        <begin position="1084"/>
        <end position="1199"/>
    </location>
</feature>
<evidence type="ECO:0000256" key="3">
    <source>
        <dbReference type="ARBA" id="ARBA00022553"/>
    </source>
</evidence>
<evidence type="ECO:0000256" key="10">
    <source>
        <dbReference type="ARBA" id="ARBA00023163"/>
    </source>
</evidence>
<dbReference type="Pfam" id="PF12833">
    <property type="entry name" value="HTH_18"/>
    <property type="match status" value="1"/>
</dbReference>
<dbReference type="PANTHER" id="PTHR43547">
    <property type="entry name" value="TWO-COMPONENT HISTIDINE KINASE"/>
    <property type="match status" value="1"/>
</dbReference>
<dbReference type="FunFam" id="3.30.565.10:FF:000037">
    <property type="entry name" value="Hybrid sensor histidine kinase/response regulator"/>
    <property type="match status" value="1"/>
</dbReference>
<dbReference type="SUPFAM" id="SSF47384">
    <property type="entry name" value="Homodimeric domain of signal transducing histidine kinase"/>
    <property type="match status" value="1"/>
</dbReference>
<dbReference type="InterPro" id="IPR003594">
    <property type="entry name" value="HATPase_dom"/>
</dbReference>
<keyword evidence="7" id="KW-0067">ATP-binding</keyword>
<dbReference type="EC" id="2.7.13.3" evidence="2"/>
<evidence type="ECO:0000256" key="2">
    <source>
        <dbReference type="ARBA" id="ARBA00012438"/>
    </source>
</evidence>
<evidence type="ECO:0000256" key="6">
    <source>
        <dbReference type="ARBA" id="ARBA00022777"/>
    </source>
</evidence>
<dbReference type="GO" id="GO:0043565">
    <property type="term" value="F:sequence-specific DNA binding"/>
    <property type="evidence" value="ECO:0007669"/>
    <property type="project" value="InterPro"/>
</dbReference>
<feature type="domain" description="HTH araC/xylS-type" evidence="12">
    <location>
        <begin position="1231"/>
        <end position="1330"/>
    </location>
</feature>
<dbReference type="SMART" id="SM00342">
    <property type="entry name" value="HTH_ARAC"/>
    <property type="match status" value="1"/>
</dbReference>
<feature type="modified residue" description="4-aspartylphosphate" evidence="11">
    <location>
        <position position="1132"/>
    </location>
</feature>
<evidence type="ECO:0000256" key="4">
    <source>
        <dbReference type="ARBA" id="ARBA00022679"/>
    </source>
</evidence>
<dbReference type="Gene3D" id="2.130.10.10">
    <property type="entry name" value="YVTN repeat-like/Quinoprotein amine dehydrogenase"/>
    <property type="match status" value="2"/>
</dbReference>
<feature type="domain" description="Histidine kinase" evidence="13">
    <location>
        <begin position="817"/>
        <end position="1033"/>
    </location>
</feature>
<evidence type="ECO:0000256" key="7">
    <source>
        <dbReference type="ARBA" id="ARBA00022840"/>
    </source>
</evidence>
<dbReference type="PRINTS" id="PR00344">
    <property type="entry name" value="BCTRLSENSOR"/>
</dbReference>
<gene>
    <name evidence="15" type="ORF">LX66_4350</name>
</gene>
<evidence type="ECO:0000256" key="9">
    <source>
        <dbReference type="ARBA" id="ARBA00023015"/>
    </source>
</evidence>
<dbReference type="PROSITE" id="PS50110">
    <property type="entry name" value="RESPONSE_REGULATORY"/>
    <property type="match status" value="1"/>
</dbReference>
<keyword evidence="8" id="KW-0902">Two-component regulatory system</keyword>
<dbReference type="InterPro" id="IPR018060">
    <property type="entry name" value="HTH_AraC"/>
</dbReference>
<dbReference type="SUPFAM" id="SSF52172">
    <property type="entry name" value="CheY-like"/>
    <property type="match status" value="1"/>
</dbReference>
<evidence type="ECO:0000313" key="16">
    <source>
        <dbReference type="Proteomes" id="UP000316778"/>
    </source>
</evidence>
<accession>A0A562ST93</accession>
<dbReference type="SMART" id="SM00388">
    <property type="entry name" value="HisKA"/>
    <property type="match status" value="1"/>
</dbReference>
<dbReference type="InterPro" id="IPR003661">
    <property type="entry name" value="HisK_dim/P_dom"/>
</dbReference>
<dbReference type="InterPro" id="IPR036890">
    <property type="entry name" value="HATPase_C_sf"/>
</dbReference>
<keyword evidence="4" id="KW-0808">Transferase</keyword>
<dbReference type="Pfam" id="PF00512">
    <property type="entry name" value="HisKA"/>
    <property type="match status" value="1"/>
</dbReference>
<dbReference type="EMBL" id="VLLG01000005">
    <property type="protein sequence ID" value="TWI83990.1"/>
    <property type="molecule type" value="Genomic_DNA"/>
</dbReference>
<dbReference type="Pfam" id="PF07494">
    <property type="entry name" value="Reg_prop"/>
    <property type="match status" value="5"/>
</dbReference>
<dbReference type="Pfam" id="PF02518">
    <property type="entry name" value="HATPase_c"/>
    <property type="match status" value="1"/>
</dbReference>
<dbReference type="InterPro" id="IPR011123">
    <property type="entry name" value="Y_Y_Y"/>
</dbReference>
<dbReference type="RefSeq" id="WP_145717457.1">
    <property type="nucleotide sequence ID" value="NZ_BAAAFY010000002.1"/>
</dbReference>
<name>A0A562ST93_CHIJA</name>
<evidence type="ECO:0000256" key="8">
    <source>
        <dbReference type="ARBA" id="ARBA00023012"/>
    </source>
</evidence>
<dbReference type="SUPFAM" id="SSF63829">
    <property type="entry name" value="Calcium-dependent phosphotriesterase"/>
    <property type="match status" value="2"/>
</dbReference>
<dbReference type="SMART" id="SM00387">
    <property type="entry name" value="HATPase_c"/>
    <property type="match status" value="1"/>
</dbReference>
<keyword evidence="9" id="KW-0805">Transcription regulation</keyword>
<evidence type="ECO:0000259" key="13">
    <source>
        <dbReference type="PROSITE" id="PS50109"/>
    </source>
</evidence>
<dbReference type="GO" id="GO:0000155">
    <property type="term" value="F:phosphorelay sensor kinase activity"/>
    <property type="evidence" value="ECO:0007669"/>
    <property type="project" value="InterPro"/>
</dbReference>